<organism evidence="3 4">
    <name type="scientific">Afipia carboxydohydrogena</name>
    <name type="common">Pseudomonas carboxydohydrogena</name>
    <dbReference type="NCBI Taxonomy" id="290"/>
    <lineage>
        <taxon>Bacteria</taxon>
        <taxon>Pseudomonadati</taxon>
        <taxon>Pseudomonadota</taxon>
        <taxon>Alphaproteobacteria</taxon>
        <taxon>Hyphomicrobiales</taxon>
        <taxon>Nitrobacteraceae</taxon>
        <taxon>Afipia</taxon>
    </lineage>
</organism>
<feature type="coiled-coil region" evidence="1">
    <location>
        <begin position="457"/>
        <end position="508"/>
    </location>
</feature>
<dbReference type="InterPro" id="IPR010330">
    <property type="entry name" value="CoiA_nuc"/>
</dbReference>
<dbReference type="RefSeq" id="WP_275247608.1">
    <property type="nucleotide sequence ID" value="NZ_BAABDX010000001.1"/>
</dbReference>
<sequence length="605" mass="68342">MPLKAKLDGREIVSVLCSDRDWSEAQHASKGTENRLRMSCCDAPAYASHSPLDLRYFAHKSGYDRCPSGGESDEHESLKAAAARTVQSLAGWQADVEVSGDGWRADVLAMRGSIKIAIEVQLSAQAKRQTGARNDRFEASEVSAFWLKGPKNRFNDFGDGLQGPVHGASIREQMASVGVAVRNLIGAVERQVRMANELARLIRTIPGWKYDIDLQGTIPACFELQREAKRQQILLGELGPSLLPTIFRPVDGKQIGADQFAGAILQLRVNAPHLRGYQASSFQLASEDLANSLARQLRPILEGKKTWQGKEHTEVVPGAFVHYPEQCPGCETRFLRITHLLIGHPRRPRTLPVKVVRDEWRWYEPILSKAELLSRKVGLPLGPLVDHGESAYFQPKRVDQRCPVCGKQAPDPLISNDEALRAWPGRDEHFRYRLPAPGKGWSASTRWVMQLAPDAAVWDALLDAKRAERQKEREEERRREDLAEAERNRRYEELKRQAEERRQQRIADDLVRKAVDEQRAIEARRQAEEDRQARIVAQQEERKDKLRTAAETAIRDRLRRNLWLTTGNSHLRLAGDAVAPRPIEVAAQSKEGLEMALQLLRSTKF</sequence>
<gene>
    <name evidence="3" type="ORF">AFIC_000492</name>
</gene>
<accession>A0ABY8BUF4</accession>
<dbReference type="EMBL" id="CP113162">
    <property type="protein sequence ID" value="WEF52032.1"/>
    <property type="molecule type" value="Genomic_DNA"/>
</dbReference>
<keyword evidence="1" id="KW-0175">Coiled coil</keyword>
<name>A0ABY8BUF4_AFICR</name>
<dbReference type="Proteomes" id="UP001213907">
    <property type="component" value="Chromosome"/>
</dbReference>
<evidence type="ECO:0000313" key="4">
    <source>
        <dbReference type="Proteomes" id="UP001213907"/>
    </source>
</evidence>
<evidence type="ECO:0000259" key="2">
    <source>
        <dbReference type="Pfam" id="PF06054"/>
    </source>
</evidence>
<feature type="domain" description="Competence protein CoiA nuclease-like" evidence="2">
    <location>
        <begin position="71"/>
        <end position="151"/>
    </location>
</feature>
<proteinExistence type="predicted"/>
<protein>
    <recommendedName>
        <fullName evidence="2">Competence protein CoiA nuclease-like domain-containing protein</fullName>
    </recommendedName>
</protein>
<evidence type="ECO:0000256" key="1">
    <source>
        <dbReference type="SAM" id="Coils"/>
    </source>
</evidence>
<dbReference type="Pfam" id="PF06054">
    <property type="entry name" value="CoiA_nuc"/>
    <property type="match status" value="1"/>
</dbReference>
<reference evidence="3 4" key="1">
    <citation type="submission" date="2022-11" db="EMBL/GenBank/DDBJ databases">
        <authorList>
            <person name="Siebert D."/>
            <person name="Busche T."/>
            <person name="Saydam E."/>
            <person name="Kalinowski J."/>
            <person name="Ruckert C."/>
            <person name="Blombach B."/>
        </authorList>
    </citation>
    <scope>NUCLEOTIDE SEQUENCE [LARGE SCALE GENOMIC DNA]</scope>
    <source>
        <strain evidence="3 4">DSM 1083</strain>
    </source>
</reference>
<keyword evidence="4" id="KW-1185">Reference proteome</keyword>
<evidence type="ECO:0000313" key="3">
    <source>
        <dbReference type="EMBL" id="WEF52032.1"/>
    </source>
</evidence>